<dbReference type="RefSeq" id="WP_376776106.1">
    <property type="nucleotide sequence ID" value="NZ_CBDRAU010000014.1"/>
</dbReference>
<proteinExistence type="predicted"/>
<accession>A0A7W9GGW9</accession>
<reference evidence="1 2" key="1">
    <citation type="submission" date="2020-08" db="EMBL/GenBank/DDBJ databases">
        <title>Sequencing the genomes of 1000 actinobacteria strains.</title>
        <authorList>
            <person name="Klenk H.-P."/>
        </authorList>
    </citation>
    <scope>NUCLEOTIDE SEQUENCE [LARGE SCALE GENOMIC DNA]</scope>
    <source>
        <strain evidence="1 2">DSM 45507</strain>
    </source>
</reference>
<sequence length="35" mass="4289">MWKSRTVKLVVLCGLALVVIRQWPDIRRYIKMERM</sequence>
<dbReference type="Pfam" id="PF21833">
    <property type="entry name" value="DUF6893"/>
    <property type="match status" value="1"/>
</dbReference>
<comment type="caution">
    <text evidence="1">The sequence shown here is derived from an EMBL/GenBank/DDBJ whole genome shotgun (WGS) entry which is preliminary data.</text>
</comment>
<evidence type="ECO:0000313" key="2">
    <source>
        <dbReference type="Proteomes" id="UP000579153"/>
    </source>
</evidence>
<organism evidence="1 2">
    <name type="scientific">Nonomuraea jabiensis</name>
    <dbReference type="NCBI Taxonomy" id="882448"/>
    <lineage>
        <taxon>Bacteria</taxon>
        <taxon>Bacillati</taxon>
        <taxon>Actinomycetota</taxon>
        <taxon>Actinomycetes</taxon>
        <taxon>Streptosporangiales</taxon>
        <taxon>Streptosporangiaceae</taxon>
        <taxon>Nonomuraea</taxon>
    </lineage>
</organism>
<dbReference type="InterPro" id="IPR054188">
    <property type="entry name" value="DUF6893"/>
</dbReference>
<name>A0A7W9GGW9_9ACTN</name>
<dbReference type="Proteomes" id="UP000579153">
    <property type="component" value="Unassembled WGS sequence"/>
</dbReference>
<dbReference type="AlphaFoldDB" id="A0A7W9GGW9"/>
<evidence type="ECO:0000313" key="1">
    <source>
        <dbReference type="EMBL" id="MBB5783496.1"/>
    </source>
</evidence>
<protein>
    <submittedName>
        <fullName evidence="1">Uncharacterized protein</fullName>
    </submittedName>
</protein>
<dbReference type="EMBL" id="JACHMB010000001">
    <property type="protein sequence ID" value="MBB5783496.1"/>
    <property type="molecule type" value="Genomic_DNA"/>
</dbReference>
<gene>
    <name evidence="1" type="ORF">HD596_010252</name>
</gene>
<keyword evidence="2" id="KW-1185">Reference proteome</keyword>